<dbReference type="PANTHER" id="PTHR42870">
    <property type="entry name" value="ACETYL-COA C-ACETYLTRANSFERASE"/>
    <property type="match status" value="1"/>
</dbReference>
<dbReference type="InterPro" id="IPR016039">
    <property type="entry name" value="Thiolase-like"/>
</dbReference>
<dbReference type="PIRSF" id="PIRSF000429">
    <property type="entry name" value="Ac-CoA_Ac_transf"/>
    <property type="match status" value="1"/>
</dbReference>
<feature type="domain" description="Thiolase C-terminal" evidence="2">
    <location>
        <begin position="251"/>
        <end position="372"/>
    </location>
</feature>
<dbReference type="AlphaFoldDB" id="A0A7D6HSC5"/>
<dbReference type="InterPro" id="IPR002155">
    <property type="entry name" value="Thiolase"/>
</dbReference>
<evidence type="ECO:0000313" key="4">
    <source>
        <dbReference type="Proteomes" id="UP000510682"/>
    </source>
</evidence>
<dbReference type="Pfam" id="PF22691">
    <property type="entry name" value="Thiolase_C_1"/>
    <property type="match status" value="1"/>
</dbReference>
<feature type="domain" description="Thiolase N-terminal" evidence="1">
    <location>
        <begin position="6"/>
        <end position="175"/>
    </location>
</feature>
<dbReference type="KEGG" id="mgor:H0P51_21065"/>
<name>A0A7D6HSC5_9MYCO</name>
<accession>A0A7D6HSC5</accession>
<protein>
    <submittedName>
        <fullName evidence="3">Thiolase family protein</fullName>
    </submittedName>
</protein>
<reference evidence="4" key="3">
    <citation type="submission" date="2023-07" db="EMBL/GenBank/DDBJ databases">
        <title>Description of Mycobacterium gordonae subsp. intergordonae subsp.nov. and Mycobacterium gordonae subsp. gordonae subsp. nov.</title>
        <authorList>
            <person name="Huang H."/>
        </authorList>
    </citation>
    <scope>NUCLEOTIDE SEQUENCE [LARGE SCALE GENOMIC DNA]</scope>
    <source>
        <strain evidence="4">24</strain>
    </source>
</reference>
<dbReference type="InterPro" id="IPR055140">
    <property type="entry name" value="Thiolase_C_2"/>
</dbReference>
<proteinExistence type="predicted"/>
<reference evidence="4" key="1">
    <citation type="submission" date="2020-07" db="EMBL/GenBank/DDBJ databases">
        <title>Description of Mycobacterium gordonae subsp. intergordonae subsp.nov. and Mycobacterium gordonae subsp. gordonae subsp. nov.</title>
        <authorList>
            <person name="Yu X."/>
        </authorList>
    </citation>
    <scope>NUCLEOTIDE SEQUENCE [LARGE SCALE GENOMIC DNA]</scope>
    <source>
        <strain evidence="4">24</strain>
    </source>
</reference>
<organism evidence="3 4">
    <name type="scientific">Mycobacterium vicinigordonae</name>
    <dbReference type="NCBI Taxonomy" id="1719132"/>
    <lineage>
        <taxon>Bacteria</taxon>
        <taxon>Bacillati</taxon>
        <taxon>Actinomycetota</taxon>
        <taxon>Actinomycetes</taxon>
        <taxon>Mycobacteriales</taxon>
        <taxon>Mycobacteriaceae</taxon>
        <taxon>Mycobacterium</taxon>
    </lineage>
</organism>
<dbReference type="RefSeq" id="WP_180914814.1">
    <property type="nucleotide sequence ID" value="NZ_CP059165.1"/>
</dbReference>
<dbReference type="CDD" id="cd00829">
    <property type="entry name" value="SCP-x_thiolase"/>
    <property type="match status" value="1"/>
</dbReference>
<evidence type="ECO:0000313" key="3">
    <source>
        <dbReference type="EMBL" id="QLL06232.1"/>
    </source>
</evidence>
<gene>
    <name evidence="3" type="ORF">H0P51_21065</name>
</gene>
<reference evidence="3 4" key="2">
    <citation type="submission" date="2020-07" db="EMBL/GenBank/DDBJ databases">
        <authorList>
            <person name="Yu X."/>
        </authorList>
    </citation>
    <scope>NUCLEOTIDE SEQUENCE [LARGE SCALE GENOMIC DNA]</scope>
    <source>
        <strain evidence="4">24</strain>
    </source>
</reference>
<sequence>MTDETVIAGVGMHPFGRFPDKSPIDLGVEAITEALADAEVSWEDIDALYCGHMYAKTGAGQRIVDLVGRTGLPVINVETACSSGGAVTQLAQHSLRAGVHRTMLVVGIEKMPRGAMDMDYFALWRQRSGHALNPAQFALHAQRHAHEYGTTERQLALVAVKNHRHSVGNDRAMYQHPIGIEEVLASRPVVDPLRLLMLCTPNEGAAAAVLVARPARRGDIVLAGQAIRTATQDQAIGEHMPTFSTVQRRHETVTRRTADAAYASAGVGPDDLDVVELQDTDSSTEIISTEELGLCLPGQGGKLVEEGATALGGRIPVNVSGGLLSKGEPVGASGLGQVYEIVNQLRGRCGPRQVERARIGLTHALGAGGNCSVMIFRKV</sequence>
<dbReference type="SUPFAM" id="SSF53901">
    <property type="entry name" value="Thiolase-like"/>
    <property type="match status" value="2"/>
</dbReference>
<dbReference type="PANTHER" id="PTHR42870:SF1">
    <property type="entry name" value="NON-SPECIFIC LIPID-TRANSFER PROTEIN-LIKE 2"/>
    <property type="match status" value="1"/>
</dbReference>
<dbReference type="Proteomes" id="UP000510682">
    <property type="component" value="Chromosome"/>
</dbReference>
<evidence type="ECO:0000259" key="1">
    <source>
        <dbReference type="Pfam" id="PF00108"/>
    </source>
</evidence>
<dbReference type="InterPro" id="IPR020616">
    <property type="entry name" value="Thiolase_N"/>
</dbReference>
<evidence type="ECO:0000259" key="2">
    <source>
        <dbReference type="Pfam" id="PF22691"/>
    </source>
</evidence>
<dbReference type="Pfam" id="PF00108">
    <property type="entry name" value="Thiolase_N"/>
    <property type="match status" value="1"/>
</dbReference>
<dbReference type="EMBL" id="CP059165">
    <property type="protein sequence ID" value="QLL06232.1"/>
    <property type="molecule type" value="Genomic_DNA"/>
</dbReference>
<dbReference type="Gene3D" id="3.40.47.10">
    <property type="match status" value="1"/>
</dbReference>
<keyword evidence="4" id="KW-1185">Reference proteome</keyword>
<dbReference type="GO" id="GO:0016747">
    <property type="term" value="F:acyltransferase activity, transferring groups other than amino-acyl groups"/>
    <property type="evidence" value="ECO:0007669"/>
    <property type="project" value="InterPro"/>
</dbReference>